<dbReference type="GO" id="GO:0000976">
    <property type="term" value="F:transcription cis-regulatory region binding"/>
    <property type="evidence" value="ECO:0007669"/>
    <property type="project" value="TreeGrafter"/>
</dbReference>
<dbReference type="InterPro" id="IPR001647">
    <property type="entry name" value="HTH_TetR"/>
</dbReference>
<organism evidence="6 7">
    <name type="scientific">Microvenator marinus</name>
    <dbReference type="NCBI Taxonomy" id="2600177"/>
    <lineage>
        <taxon>Bacteria</taxon>
        <taxon>Deltaproteobacteria</taxon>
        <taxon>Bradymonadales</taxon>
        <taxon>Microvenatoraceae</taxon>
        <taxon>Microvenator</taxon>
    </lineage>
</organism>
<dbReference type="PANTHER" id="PTHR30055:SF234">
    <property type="entry name" value="HTH-TYPE TRANSCRIPTIONAL REGULATOR BETI"/>
    <property type="match status" value="1"/>
</dbReference>
<evidence type="ECO:0000256" key="2">
    <source>
        <dbReference type="ARBA" id="ARBA00023125"/>
    </source>
</evidence>
<evidence type="ECO:0000256" key="1">
    <source>
        <dbReference type="ARBA" id="ARBA00023015"/>
    </source>
</evidence>
<dbReference type="InterPro" id="IPR009057">
    <property type="entry name" value="Homeodomain-like_sf"/>
</dbReference>
<evidence type="ECO:0000313" key="7">
    <source>
        <dbReference type="Proteomes" id="UP000321595"/>
    </source>
</evidence>
<dbReference type="KEGG" id="bbae:FRD01_07440"/>
<dbReference type="InterPro" id="IPR025996">
    <property type="entry name" value="MT1864/Rv1816-like_C"/>
</dbReference>
<evidence type="ECO:0000256" key="3">
    <source>
        <dbReference type="ARBA" id="ARBA00023163"/>
    </source>
</evidence>
<keyword evidence="3" id="KW-0804">Transcription</keyword>
<dbReference type="Gene3D" id="1.10.357.10">
    <property type="entry name" value="Tetracycline Repressor, domain 2"/>
    <property type="match status" value="1"/>
</dbReference>
<sequence length="233" mass="25994">MRSPESPRARRRAAKIETIKEEALALVLEDGVASFSVHRLAERLDLTVGALYRYFDSVDHLLASLQVDVLCVFDAYFDAVIESTEKKGISLAVELVWAYMALSEIAPERFRLISRFVSSMDPLLNDDAAAQAVEPTMRLFAKVATSLEEAIHDAELSPGDSMDRALLLWSSVHGLLERQKLGRLQVGLFDVNRLGSNLIQTLLVGWGAKRDVVESAMDQRLKQDNLRAILNKI</sequence>
<evidence type="ECO:0000259" key="5">
    <source>
        <dbReference type="PROSITE" id="PS50977"/>
    </source>
</evidence>
<gene>
    <name evidence="6" type="ORF">FRD01_07440</name>
</gene>
<keyword evidence="1" id="KW-0805">Transcription regulation</keyword>
<dbReference type="SUPFAM" id="SSF46689">
    <property type="entry name" value="Homeodomain-like"/>
    <property type="match status" value="1"/>
</dbReference>
<keyword evidence="7" id="KW-1185">Reference proteome</keyword>
<dbReference type="GO" id="GO:0003700">
    <property type="term" value="F:DNA-binding transcription factor activity"/>
    <property type="evidence" value="ECO:0007669"/>
    <property type="project" value="TreeGrafter"/>
</dbReference>
<dbReference type="RefSeq" id="WP_146958761.1">
    <property type="nucleotide sequence ID" value="NZ_CP042467.1"/>
</dbReference>
<name>A0A5B8XTU5_9DELT</name>
<dbReference type="EMBL" id="CP042467">
    <property type="protein sequence ID" value="QED27076.1"/>
    <property type="molecule type" value="Genomic_DNA"/>
</dbReference>
<protein>
    <submittedName>
        <fullName evidence="6">TetR/AcrR family transcriptional regulator</fullName>
    </submittedName>
</protein>
<keyword evidence="2 4" id="KW-0238">DNA-binding</keyword>
<accession>A0A5B8XTU5</accession>
<proteinExistence type="predicted"/>
<dbReference type="SUPFAM" id="SSF48498">
    <property type="entry name" value="Tetracyclin repressor-like, C-terminal domain"/>
    <property type="match status" value="1"/>
</dbReference>
<dbReference type="Pfam" id="PF00440">
    <property type="entry name" value="TetR_N"/>
    <property type="match status" value="1"/>
</dbReference>
<reference evidence="6 7" key="1">
    <citation type="submission" date="2019-08" db="EMBL/GenBank/DDBJ databases">
        <authorList>
            <person name="Liang Q."/>
        </authorList>
    </citation>
    <scope>NUCLEOTIDE SEQUENCE [LARGE SCALE GENOMIC DNA]</scope>
    <source>
        <strain evidence="6 7">V1718</strain>
    </source>
</reference>
<dbReference type="Proteomes" id="UP000321595">
    <property type="component" value="Chromosome"/>
</dbReference>
<dbReference type="Pfam" id="PF13305">
    <property type="entry name" value="TetR_C_33"/>
    <property type="match status" value="1"/>
</dbReference>
<dbReference type="PROSITE" id="PS50977">
    <property type="entry name" value="HTH_TETR_2"/>
    <property type="match status" value="1"/>
</dbReference>
<dbReference type="AlphaFoldDB" id="A0A5B8XTU5"/>
<evidence type="ECO:0000313" key="6">
    <source>
        <dbReference type="EMBL" id="QED27076.1"/>
    </source>
</evidence>
<dbReference type="InterPro" id="IPR050109">
    <property type="entry name" value="HTH-type_TetR-like_transc_reg"/>
</dbReference>
<dbReference type="InterPro" id="IPR036271">
    <property type="entry name" value="Tet_transcr_reg_TetR-rel_C_sf"/>
</dbReference>
<evidence type="ECO:0000256" key="4">
    <source>
        <dbReference type="PROSITE-ProRule" id="PRU00335"/>
    </source>
</evidence>
<feature type="domain" description="HTH tetR-type" evidence="5">
    <location>
        <begin position="13"/>
        <end position="73"/>
    </location>
</feature>
<feature type="DNA-binding region" description="H-T-H motif" evidence="4">
    <location>
        <begin position="36"/>
        <end position="55"/>
    </location>
</feature>
<dbReference type="OrthoDB" id="3249at2"/>
<dbReference type="PANTHER" id="PTHR30055">
    <property type="entry name" value="HTH-TYPE TRANSCRIPTIONAL REGULATOR RUTR"/>
    <property type="match status" value="1"/>
</dbReference>